<dbReference type="InterPro" id="IPR045851">
    <property type="entry name" value="AMP-bd_C_sf"/>
</dbReference>
<name>F5XI92_MICPN</name>
<dbReference type="Gene3D" id="3.30.559.30">
    <property type="entry name" value="Nonribosomal peptide synthetase, condensation domain"/>
    <property type="match status" value="1"/>
</dbReference>
<dbReference type="PANTHER" id="PTHR45527">
    <property type="entry name" value="NONRIBOSOMAL PEPTIDE SYNTHETASE"/>
    <property type="match status" value="1"/>
</dbReference>
<dbReference type="InterPro" id="IPR025110">
    <property type="entry name" value="AMP-bd_C"/>
</dbReference>
<dbReference type="InterPro" id="IPR036736">
    <property type="entry name" value="ACP-like_sf"/>
</dbReference>
<dbReference type="InterPro" id="IPR029058">
    <property type="entry name" value="AB_hydrolase_fold"/>
</dbReference>
<dbReference type="STRING" id="1032480.MLP_27470"/>
<feature type="domain" description="Carrier" evidence="5">
    <location>
        <begin position="983"/>
        <end position="1057"/>
    </location>
</feature>
<organism evidence="6 7">
    <name type="scientific">Microlunatus phosphovorus (strain ATCC 700054 / DSM 10555 / JCM 9379 / NBRC 101784 / NCIMB 13414 / VKM Ac-1990 / NM-1)</name>
    <dbReference type="NCBI Taxonomy" id="1032480"/>
    <lineage>
        <taxon>Bacteria</taxon>
        <taxon>Bacillati</taxon>
        <taxon>Actinomycetota</taxon>
        <taxon>Actinomycetes</taxon>
        <taxon>Propionibacteriales</taxon>
        <taxon>Propionibacteriaceae</taxon>
        <taxon>Microlunatus</taxon>
    </lineage>
</organism>
<dbReference type="NCBIfam" id="TIGR01733">
    <property type="entry name" value="AA-adenyl-dom"/>
    <property type="match status" value="1"/>
</dbReference>
<keyword evidence="7" id="KW-1185">Reference proteome</keyword>
<evidence type="ECO:0000313" key="6">
    <source>
        <dbReference type="EMBL" id="BAK35761.1"/>
    </source>
</evidence>
<dbReference type="Pfam" id="PF13193">
    <property type="entry name" value="AMP-binding_C"/>
    <property type="match status" value="1"/>
</dbReference>
<keyword evidence="3" id="KW-0597">Phosphoprotein</keyword>
<dbReference type="Proteomes" id="UP000007947">
    <property type="component" value="Chromosome"/>
</dbReference>
<dbReference type="GO" id="GO:0008610">
    <property type="term" value="P:lipid biosynthetic process"/>
    <property type="evidence" value="ECO:0007669"/>
    <property type="project" value="UniProtKB-ARBA"/>
</dbReference>
<dbReference type="GO" id="GO:0031177">
    <property type="term" value="F:phosphopantetheine binding"/>
    <property type="evidence" value="ECO:0007669"/>
    <property type="project" value="InterPro"/>
</dbReference>
<proteinExistence type="predicted"/>
<evidence type="ECO:0000256" key="3">
    <source>
        <dbReference type="ARBA" id="ARBA00022553"/>
    </source>
</evidence>
<dbReference type="InterPro" id="IPR009081">
    <property type="entry name" value="PP-bd_ACP"/>
</dbReference>
<dbReference type="RefSeq" id="WP_013863630.1">
    <property type="nucleotide sequence ID" value="NC_015635.1"/>
</dbReference>
<evidence type="ECO:0000259" key="5">
    <source>
        <dbReference type="PROSITE" id="PS50075"/>
    </source>
</evidence>
<dbReference type="eggNOG" id="COG1020">
    <property type="taxonomic scope" value="Bacteria"/>
</dbReference>
<dbReference type="PROSITE" id="PS00455">
    <property type="entry name" value="AMP_BINDING"/>
    <property type="match status" value="1"/>
</dbReference>
<dbReference type="GO" id="GO:0003824">
    <property type="term" value="F:catalytic activity"/>
    <property type="evidence" value="ECO:0007669"/>
    <property type="project" value="InterPro"/>
</dbReference>
<dbReference type="Gene3D" id="3.30.300.30">
    <property type="match status" value="1"/>
</dbReference>
<dbReference type="InterPro" id="IPR023213">
    <property type="entry name" value="CAT-like_dom_sf"/>
</dbReference>
<dbReference type="FunFam" id="3.40.50.980:FF:000002">
    <property type="entry name" value="Enterobactin synthetase component F"/>
    <property type="match status" value="1"/>
</dbReference>
<dbReference type="SUPFAM" id="SSF47336">
    <property type="entry name" value="ACP-like"/>
    <property type="match status" value="1"/>
</dbReference>
<dbReference type="Pfam" id="PF00975">
    <property type="entry name" value="Thioesterase"/>
    <property type="match status" value="1"/>
</dbReference>
<protein>
    <submittedName>
        <fullName evidence="6">Putative non-ribosomal peptide synthetase</fullName>
    </submittedName>
</protein>
<dbReference type="InterPro" id="IPR000873">
    <property type="entry name" value="AMP-dep_synth/lig_dom"/>
</dbReference>
<dbReference type="KEGG" id="mph:MLP_27470"/>
<dbReference type="FunFam" id="3.40.50.12780:FF:000012">
    <property type="entry name" value="Non-ribosomal peptide synthetase"/>
    <property type="match status" value="1"/>
</dbReference>
<keyword evidence="2" id="KW-0596">Phosphopantetheine</keyword>
<dbReference type="Gene3D" id="3.40.50.980">
    <property type="match status" value="2"/>
</dbReference>
<dbReference type="Pfam" id="PF00668">
    <property type="entry name" value="Condensation"/>
    <property type="match status" value="1"/>
</dbReference>
<feature type="compositionally biased region" description="Polar residues" evidence="4">
    <location>
        <begin position="1"/>
        <end position="13"/>
    </location>
</feature>
<accession>F5XI92</accession>
<dbReference type="Pfam" id="PF00501">
    <property type="entry name" value="AMP-binding"/>
    <property type="match status" value="1"/>
</dbReference>
<feature type="region of interest" description="Disordered" evidence="4">
    <location>
        <begin position="1"/>
        <end position="20"/>
    </location>
</feature>
<dbReference type="Gene3D" id="2.30.38.10">
    <property type="entry name" value="Luciferase, Domain 3"/>
    <property type="match status" value="1"/>
</dbReference>
<dbReference type="eggNOG" id="COG3319">
    <property type="taxonomic scope" value="Bacteria"/>
</dbReference>
<dbReference type="GO" id="GO:0043041">
    <property type="term" value="P:amino acid activation for nonribosomal peptide biosynthetic process"/>
    <property type="evidence" value="ECO:0007669"/>
    <property type="project" value="TreeGrafter"/>
</dbReference>
<dbReference type="SUPFAM" id="SSF56801">
    <property type="entry name" value="Acetyl-CoA synthetase-like"/>
    <property type="match status" value="1"/>
</dbReference>
<gene>
    <name evidence="6" type="ordered locus">MLP_27470</name>
</gene>
<dbReference type="GO" id="GO:0044550">
    <property type="term" value="P:secondary metabolite biosynthetic process"/>
    <property type="evidence" value="ECO:0007669"/>
    <property type="project" value="TreeGrafter"/>
</dbReference>
<dbReference type="Pfam" id="PF00550">
    <property type="entry name" value="PP-binding"/>
    <property type="match status" value="1"/>
</dbReference>
<reference evidence="6 7" key="1">
    <citation type="submission" date="2011-05" db="EMBL/GenBank/DDBJ databases">
        <title>Whole genome sequence of Microlunatus phosphovorus NM-1.</title>
        <authorList>
            <person name="Hosoyama A."/>
            <person name="Sasaki K."/>
            <person name="Harada T."/>
            <person name="Igarashi R."/>
            <person name="Kawakoshi A."/>
            <person name="Sasagawa M."/>
            <person name="Fukada J."/>
            <person name="Nakamura S."/>
            <person name="Katano Y."/>
            <person name="Hanada S."/>
            <person name="Kamagata Y."/>
            <person name="Nakamura N."/>
            <person name="Yamazaki S."/>
            <person name="Fujita N."/>
        </authorList>
    </citation>
    <scope>NUCLEOTIDE SEQUENCE [LARGE SCALE GENOMIC DNA]</scope>
    <source>
        <strain evidence="7">ATCC 700054 / DSM 10555 / JCM 9379 / NBRC 101784 / NCIMB 13414 / VKM Ac-1990 / NM-1</strain>
    </source>
</reference>
<evidence type="ECO:0000256" key="2">
    <source>
        <dbReference type="ARBA" id="ARBA00022450"/>
    </source>
</evidence>
<comment type="cofactor">
    <cofactor evidence="1">
        <name>pantetheine 4'-phosphate</name>
        <dbReference type="ChEBI" id="CHEBI:47942"/>
    </cofactor>
</comment>
<dbReference type="HOGENOM" id="CLU_000022_2_13_11"/>
<dbReference type="InterPro" id="IPR010071">
    <property type="entry name" value="AA_adenyl_dom"/>
</dbReference>
<evidence type="ECO:0000313" key="7">
    <source>
        <dbReference type="Proteomes" id="UP000007947"/>
    </source>
</evidence>
<dbReference type="InterPro" id="IPR001031">
    <property type="entry name" value="Thioesterase"/>
</dbReference>
<dbReference type="SUPFAM" id="SSF53474">
    <property type="entry name" value="alpha/beta-Hydrolases"/>
    <property type="match status" value="1"/>
</dbReference>
<dbReference type="InterPro" id="IPR001242">
    <property type="entry name" value="Condensation_dom"/>
</dbReference>
<dbReference type="PROSITE" id="PS50075">
    <property type="entry name" value="CARRIER"/>
    <property type="match status" value="1"/>
</dbReference>
<dbReference type="SMART" id="SM00823">
    <property type="entry name" value="PKS_PP"/>
    <property type="match status" value="1"/>
</dbReference>
<dbReference type="InterPro" id="IPR020806">
    <property type="entry name" value="PKS_PP-bd"/>
</dbReference>
<dbReference type="SUPFAM" id="SSF52777">
    <property type="entry name" value="CoA-dependent acyltransferases"/>
    <property type="match status" value="2"/>
</dbReference>
<dbReference type="Gene3D" id="3.30.559.10">
    <property type="entry name" value="Chloramphenicol acetyltransferase-like domain"/>
    <property type="match status" value="1"/>
</dbReference>
<dbReference type="PANTHER" id="PTHR45527:SF1">
    <property type="entry name" value="FATTY ACID SYNTHASE"/>
    <property type="match status" value="1"/>
</dbReference>
<evidence type="ECO:0000256" key="4">
    <source>
        <dbReference type="SAM" id="MobiDB-lite"/>
    </source>
</evidence>
<sequence>MPTHQPSLGQASPDQPGLDRPWLPLTAAQLGVYFLHQLRPGLPVCTTAELITLPAGIETDRLVAALQAAYRENEQLRVRLRTGATGPEQQVTDVLPPVAIVEVADRAAADDWIEHALATPFDLEAGEVVRTAILCVAGEPRWWLHATHHVGLDGYGFIRLAGRVGEHYRGAARPAPPVSVAELVAEDQARREPDALVTEQSFWADRLAEAEGSSSLAGRTADATTPVHRAAVALPTETQDALVAAAGRFGVAWTDLATAAFAVYLGRLAPGDPDHVRLGVPFMDRFVPGRGAWLTAKTVCTAMNVLPVSVPISDGAVGDLVAATAAELAAIREHVTVRHEDLARDLRHRFGLGTALFGPQVNLLPFSTAVNFGIGTGAVRNLTAGPVEDMTWTIRGAVGRGQPVWLEIAGNPALYEADEVAASAGRLLAWLATFATAAGDQPLSALPLLSVAERRQVVEAFNATERPDLLASARTLPDAFAAQTAASPDAVALVDGDRSWTYAELGDAAQRLRAELRRRGLPAGAAVGVALPRDARLYVAVHGIVAAGSPYVPLDPEQPAARAAEIVADAEIGIVVSAADCSSEIPAGLTVIDLDQLLADDPPVVAPAPDTGPQLDDPAYVIFTSGSTGRPKGVVVTHRAIANRLAWIQELYPLRPGDRVLHKTPYTFDVSVWELFWPLQVGATVVIAPPGAHRDPRALAELITEHQVDTLHFVPSMLAAFVGDPVSVERLQLAGSPVRQLFCSGEALPRDLVEQAAQVFGAWVINLYGPTEAAVDVTGWDTAPGETEVPIGRPLANVRCYVLDRWGGPVPVGTIGHLYLAGIQLARGYAGRPDLTAAAFVPDPFVDGELMYATGDLARWRADGALCYEGRADAQVKIAGQRVEPGEVEAVLRAAPGVDSAAVLAVTGPAGLRLAAYVILPPPVDDSWRIELAAWLSSRLPSHLVPSILQRVDTLPLTSSGKLDRRALLATGSADDASVEVALPAGWLEEQIAATMSSVLETGIGPDDDFFDAGGSSLLAVRLLGELESLAGRQLALADIFTAPTPRRMARRFLGAPSTAADDLAPVLTLRPGEPGVTPLITLPPAGGLGWCYAGLLRHLPPSVPVYALQADVGAEAEDAPTDLDALAQRYLDRIRPLVGEGGCHLLGWSLGGMAAHAVAERASRSGVPIGAVIMVDAYPGEQWRQLPEPTEQDGLLALVRMGGVEHLLAEHAVLDLAMVQTLLSREGSALAGLSDQVREAVIGNALVGARLVRASTHHRLDRDVCLVVAGAPRPETWLDPAGWEPHVGGIIDQVVLNGAHHQLLREPMIAELGELTSKIIAGWR</sequence>
<dbReference type="Gene3D" id="3.40.50.1820">
    <property type="entry name" value="alpha/beta hydrolase"/>
    <property type="match status" value="1"/>
</dbReference>
<dbReference type="PROSITE" id="PS00012">
    <property type="entry name" value="PHOSPHOPANTETHEINE"/>
    <property type="match status" value="1"/>
</dbReference>
<dbReference type="InterPro" id="IPR020845">
    <property type="entry name" value="AMP-binding_CS"/>
</dbReference>
<dbReference type="GO" id="GO:0005737">
    <property type="term" value="C:cytoplasm"/>
    <property type="evidence" value="ECO:0007669"/>
    <property type="project" value="TreeGrafter"/>
</dbReference>
<dbReference type="OrthoDB" id="2472181at2"/>
<dbReference type="InterPro" id="IPR006162">
    <property type="entry name" value="Ppantetheine_attach_site"/>
</dbReference>
<evidence type="ECO:0000256" key="1">
    <source>
        <dbReference type="ARBA" id="ARBA00001957"/>
    </source>
</evidence>
<dbReference type="EMBL" id="AP012204">
    <property type="protein sequence ID" value="BAK35761.1"/>
    <property type="molecule type" value="Genomic_DNA"/>
</dbReference>